<feature type="compositionally biased region" description="Low complexity" evidence="1">
    <location>
        <begin position="416"/>
        <end position="427"/>
    </location>
</feature>
<feature type="transmembrane region" description="Helical" evidence="2">
    <location>
        <begin position="290"/>
        <end position="311"/>
    </location>
</feature>
<keyword evidence="3" id="KW-0732">Signal</keyword>
<feature type="compositionally biased region" description="Low complexity" evidence="1">
    <location>
        <begin position="468"/>
        <end position="481"/>
    </location>
</feature>
<evidence type="ECO:0000313" key="5">
    <source>
        <dbReference type="Proteomes" id="UP000005408"/>
    </source>
</evidence>
<evidence type="ECO:0000313" key="4">
    <source>
        <dbReference type="EnsemblMetazoa" id="G31209.1:cds"/>
    </source>
</evidence>
<dbReference type="InterPro" id="IPR040346">
    <property type="entry name" value="GEX1/Brambleberry"/>
</dbReference>
<proteinExistence type="predicted"/>
<dbReference type="PANTHER" id="PTHR33538:SF2">
    <property type="entry name" value="PROTEIN GAMETE EXPRESSED 1"/>
    <property type="match status" value="1"/>
</dbReference>
<feature type="transmembrane region" description="Helical" evidence="2">
    <location>
        <begin position="254"/>
        <end position="278"/>
    </location>
</feature>
<evidence type="ECO:0000256" key="2">
    <source>
        <dbReference type="SAM" id="Phobius"/>
    </source>
</evidence>
<reference evidence="4" key="1">
    <citation type="submission" date="2022-08" db="UniProtKB">
        <authorList>
            <consortium name="EnsemblMetazoa"/>
        </authorList>
    </citation>
    <scope>IDENTIFICATION</scope>
    <source>
        <strain evidence="4">05x7-T-G4-1.051#20</strain>
    </source>
</reference>
<dbReference type="OMA" id="HTQDMCY"/>
<keyword evidence="5" id="KW-1185">Reference proteome</keyword>
<sequence>MLFVVLLFVCSTALRDFKLEVDKTQYEAGKTQFELLQTQSHMPEYGKCWTSTVVSLQEGCKHLTDVTQSRLALAYLNCFLQVQGREPYPCDESMRVRECMLDITESDRSSLATFFTHTQNICYFLQSQVWHENTQATITRLSQTSSEVAENLAATTELQREALHNQEIIIQQSVNLSHVINSSSENLHAVISDFRKTTDEQRLLINDIFDKIASLQRTMLGEFSGFYSIVYYTMSVLLSYLVTSTPRTGSARFWMFGIVTANILVERLIIYVCTSGLLMVNNSEEAAYSWHIFCRKVSGVIAVVVLVIHAVRYRDLNALNNQLLLDIKAELCHLRGKDQALPLDEIDHMSPADSDPLQIIRRVAQSQASALAEGTDESDSAWSSSSDLSDLEESSSQYTDVSYRPNHRATEMGDNSSTASMSHTESSSIDKEELEFLRNSTPLRDGKLQRMQTWSQTGYYVNNTRDGSSPVSPSSPGSSTPKYNLRQRTLTQIMNPALKEESPKTFQRQVRNLERLAMKNSSTLREKLKRVIADSQYRIEEKN</sequence>
<keyword evidence="2" id="KW-0812">Transmembrane</keyword>
<feature type="signal peptide" evidence="3">
    <location>
        <begin position="1"/>
        <end position="15"/>
    </location>
</feature>
<feature type="chain" id="PRO_5036483354" description="Protein GAMETE EXPRESSED 1" evidence="3">
    <location>
        <begin position="16"/>
        <end position="543"/>
    </location>
</feature>
<dbReference type="EnsemblMetazoa" id="G31209.1">
    <property type="protein sequence ID" value="G31209.1:cds"/>
    <property type="gene ID" value="G31209"/>
</dbReference>
<dbReference type="Proteomes" id="UP000005408">
    <property type="component" value="Unassembled WGS sequence"/>
</dbReference>
<name>A0A8W8M408_MAGGI</name>
<feature type="transmembrane region" description="Helical" evidence="2">
    <location>
        <begin position="224"/>
        <end position="242"/>
    </location>
</feature>
<feature type="region of interest" description="Disordered" evidence="1">
    <location>
        <begin position="370"/>
        <end position="433"/>
    </location>
</feature>
<accession>A0A8W8M408</accession>
<dbReference type="AlphaFoldDB" id="A0A8W8M408"/>
<evidence type="ECO:0000256" key="3">
    <source>
        <dbReference type="SAM" id="SignalP"/>
    </source>
</evidence>
<organism evidence="4 5">
    <name type="scientific">Magallana gigas</name>
    <name type="common">Pacific oyster</name>
    <name type="synonym">Crassostrea gigas</name>
    <dbReference type="NCBI Taxonomy" id="29159"/>
    <lineage>
        <taxon>Eukaryota</taxon>
        <taxon>Metazoa</taxon>
        <taxon>Spiralia</taxon>
        <taxon>Lophotrochozoa</taxon>
        <taxon>Mollusca</taxon>
        <taxon>Bivalvia</taxon>
        <taxon>Autobranchia</taxon>
        <taxon>Pteriomorphia</taxon>
        <taxon>Ostreida</taxon>
        <taxon>Ostreoidea</taxon>
        <taxon>Ostreidae</taxon>
        <taxon>Magallana</taxon>
    </lineage>
</organism>
<dbReference type="PANTHER" id="PTHR33538">
    <property type="entry name" value="PROTEIN GAMETE EXPRESSED 1"/>
    <property type="match status" value="1"/>
</dbReference>
<feature type="region of interest" description="Disordered" evidence="1">
    <location>
        <begin position="463"/>
        <end position="483"/>
    </location>
</feature>
<protein>
    <recommendedName>
        <fullName evidence="6">Protein GAMETE EXPRESSED 1</fullName>
    </recommendedName>
</protein>
<evidence type="ECO:0008006" key="6">
    <source>
        <dbReference type="Google" id="ProtNLM"/>
    </source>
</evidence>
<evidence type="ECO:0000256" key="1">
    <source>
        <dbReference type="SAM" id="MobiDB-lite"/>
    </source>
</evidence>
<dbReference type="OrthoDB" id="377549at2759"/>
<keyword evidence="2" id="KW-0472">Membrane</keyword>
<keyword evidence="2" id="KW-1133">Transmembrane helix</keyword>